<comment type="similarity">
    <text evidence="2">Belongs to the major facilitator superfamily. Sugar transporter (TC 2.A.1.1) family.</text>
</comment>
<feature type="transmembrane region" description="Helical" evidence="6">
    <location>
        <begin position="262"/>
        <end position="286"/>
    </location>
</feature>
<dbReference type="Gene3D" id="1.20.1250.20">
    <property type="entry name" value="MFS general substrate transporter like domains"/>
    <property type="match status" value="1"/>
</dbReference>
<feature type="transmembrane region" description="Helical" evidence="6">
    <location>
        <begin position="143"/>
        <end position="168"/>
    </location>
</feature>
<gene>
    <name evidence="8" type="ORF">GCM10023081_19380</name>
</gene>
<keyword evidence="5 6" id="KW-0472">Membrane</keyword>
<dbReference type="CDD" id="cd17316">
    <property type="entry name" value="MFS_SV2_like"/>
    <property type="match status" value="1"/>
</dbReference>
<dbReference type="PROSITE" id="PS50850">
    <property type="entry name" value="MFS"/>
    <property type="match status" value="1"/>
</dbReference>
<dbReference type="InterPro" id="IPR005829">
    <property type="entry name" value="Sugar_transporter_CS"/>
</dbReference>
<feature type="transmembrane region" description="Helical" evidence="6">
    <location>
        <begin position="292"/>
        <end position="311"/>
    </location>
</feature>
<feature type="transmembrane region" description="Helical" evidence="6">
    <location>
        <begin position="174"/>
        <end position="192"/>
    </location>
</feature>
<dbReference type="InterPro" id="IPR020846">
    <property type="entry name" value="MFS_dom"/>
</dbReference>
<dbReference type="SUPFAM" id="SSF103473">
    <property type="entry name" value="MFS general substrate transporter"/>
    <property type="match status" value="1"/>
</dbReference>
<comment type="subcellular location">
    <subcellularLocation>
        <location evidence="1">Cell membrane</location>
        <topology evidence="1">Multi-pass membrane protein</topology>
    </subcellularLocation>
</comment>
<evidence type="ECO:0000313" key="8">
    <source>
        <dbReference type="EMBL" id="GAA3681461.1"/>
    </source>
</evidence>
<evidence type="ECO:0000256" key="6">
    <source>
        <dbReference type="SAM" id="Phobius"/>
    </source>
</evidence>
<feature type="transmembrane region" description="Helical" evidence="6">
    <location>
        <begin position="57"/>
        <end position="76"/>
    </location>
</feature>
<keyword evidence="9" id="KW-1185">Reference proteome</keyword>
<dbReference type="PROSITE" id="PS00217">
    <property type="entry name" value="SUGAR_TRANSPORT_2"/>
    <property type="match status" value="1"/>
</dbReference>
<feature type="transmembrane region" description="Helical" evidence="6">
    <location>
        <begin position="408"/>
        <end position="432"/>
    </location>
</feature>
<dbReference type="Proteomes" id="UP001500752">
    <property type="component" value="Unassembled WGS sequence"/>
</dbReference>
<evidence type="ECO:0000256" key="1">
    <source>
        <dbReference type="ARBA" id="ARBA00004651"/>
    </source>
</evidence>
<evidence type="ECO:0000256" key="3">
    <source>
        <dbReference type="ARBA" id="ARBA00022692"/>
    </source>
</evidence>
<feature type="transmembrane region" description="Helical" evidence="6">
    <location>
        <begin position="323"/>
        <end position="341"/>
    </location>
</feature>
<protein>
    <submittedName>
        <fullName evidence="8">MFS transporter</fullName>
    </submittedName>
</protein>
<organism evidence="8 9">
    <name type="scientific">Arthrobacter ginkgonis</name>
    <dbReference type="NCBI Taxonomy" id="1630594"/>
    <lineage>
        <taxon>Bacteria</taxon>
        <taxon>Bacillati</taxon>
        <taxon>Actinomycetota</taxon>
        <taxon>Actinomycetes</taxon>
        <taxon>Micrococcales</taxon>
        <taxon>Micrococcaceae</taxon>
        <taxon>Arthrobacter</taxon>
    </lineage>
</organism>
<evidence type="ECO:0000256" key="5">
    <source>
        <dbReference type="ARBA" id="ARBA00023136"/>
    </source>
</evidence>
<dbReference type="PANTHER" id="PTHR48022:SF2">
    <property type="entry name" value="PLASTIDIC GLUCOSE TRANSPORTER 4"/>
    <property type="match status" value="1"/>
</dbReference>
<comment type="caution">
    <text evidence="8">The sequence shown here is derived from an EMBL/GenBank/DDBJ whole genome shotgun (WGS) entry which is preliminary data.</text>
</comment>
<feature type="transmembrane region" description="Helical" evidence="6">
    <location>
        <begin position="85"/>
        <end position="104"/>
    </location>
</feature>
<accession>A0ABP7C906</accession>
<sequence length="456" mass="48395">MDAFRVIDNAPTTKFHRKLLIACCGGPFLDGYVLSLIGVAMLGFAEDIPATPGQMGLIGAASLIGIFFGATLFGALTDRIGREKMYALDLTVLVASCALTAFITDAWQLIVLRFILGLAIGADYPIATSLLTEFTPAKRRGYMIGLSGLAWSLGAMTAFVVGFVMVSLSGGHDLWRWMLFSGAILGIIIVLMRRGIPESPRWLVGKGRVREAEDVIRKVYGVDVDLSTAAVDSGSQRRSGLADLRMLVTGGYLKRTIMCGTLYFAQITPQYALYTFGSLILLTAGIKGEDAGTLGELVIAALFAIGVIPALRLIETWGRRPMTVVPFALMAVALLGLGLWADAPAWFVIAAFAFYALSSGGPSVLEWIYPNELFPTEVRATAVGLAVGISRIGAATGTYLLPIGISTIGLQATLLIGAAVTVLAFVICLAWAPETKGRSLAETSSLSTRTPDPSLV</sequence>
<name>A0ABP7C906_9MICC</name>
<reference evidence="9" key="1">
    <citation type="journal article" date="2019" name="Int. J. Syst. Evol. Microbiol.">
        <title>The Global Catalogue of Microorganisms (GCM) 10K type strain sequencing project: providing services to taxonomists for standard genome sequencing and annotation.</title>
        <authorList>
            <consortium name="The Broad Institute Genomics Platform"/>
            <consortium name="The Broad Institute Genome Sequencing Center for Infectious Disease"/>
            <person name="Wu L."/>
            <person name="Ma J."/>
        </authorList>
    </citation>
    <scope>NUCLEOTIDE SEQUENCE [LARGE SCALE GENOMIC DNA]</scope>
    <source>
        <strain evidence="9">JCM 30742</strain>
    </source>
</reference>
<dbReference type="InterPro" id="IPR005828">
    <property type="entry name" value="MFS_sugar_transport-like"/>
</dbReference>
<keyword evidence="3 6" id="KW-0812">Transmembrane</keyword>
<evidence type="ECO:0000313" key="9">
    <source>
        <dbReference type="Proteomes" id="UP001500752"/>
    </source>
</evidence>
<feature type="transmembrane region" description="Helical" evidence="6">
    <location>
        <begin position="381"/>
        <end position="402"/>
    </location>
</feature>
<evidence type="ECO:0000256" key="4">
    <source>
        <dbReference type="ARBA" id="ARBA00022989"/>
    </source>
</evidence>
<dbReference type="InterPro" id="IPR050360">
    <property type="entry name" value="MFS_Sugar_Transporters"/>
</dbReference>
<keyword evidence="4 6" id="KW-1133">Transmembrane helix</keyword>
<evidence type="ECO:0000259" key="7">
    <source>
        <dbReference type="PROSITE" id="PS50850"/>
    </source>
</evidence>
<dbReference type="InterPro" id="IPR036259">
    <property type="entry name" value="MFS_trans_sf"/>
</dbReference>
<feature type="transmembrane region" description="Helical" evidence="6">
    <location>
        <begin position="347"/>
        <end position="369"/>
    </location>
</feature>
<dbReference type="RefSeq" id="WP_345150355.1">
    <property type="nucleotide sequence ID" value="NZ_BAABEO010000011.1"/>
</dbReference>
<dbReference type="EMBL" id="BAABEO010000011">
    <property type="protein sequence ID" value="GAA3681461.1"/>
    <property type="molecule type" value="Genomic_DNA"/>
</dbReference>
<proteinExistence type="inferred from homology"/>
<feature type="domain" description="Major facilitator superfamily (MFS) profile" evidence="7">
    <location>
        <begin position="19"/>
        <end position="436"/>
    </location>
</feature>
<dbReference type="Pfam" id="PF00083">
    <property type="entry name" value="Sugar_tr"/>
    <property type="match status" value="1"/>
</dbReference>
<feature type="transmembrane region" description="Helical" evidence="6">
    <location>
        <begin position="20"/>
        <end position="45"/>
    </location>
</feature>
<dbReference type="PANTHER" id="PTHR48022">
    <property type="entry name" value="PLASTIDIC GLUCOSE TRANSPORTER 4"/>
    <property type="match status" value="1"/>
</dbReference>
<feature type="transmembrane region" description="Helical" evidence="6">
    <location>
        <begin position="110"/>
        <end position="131"/>
    </location>
</feature>
<evidence type="ECO:0000256" key="2">
    <source>
        <dbReference type="ARBA" id="ARBA00010992"/>
    </source>
</evidence>